<evidence type="ECO:0000256" key="1">
    <source>
        <dbReference type="SAM" id="Phobius"/>
    </source>
</evidence>
<protein>
    <submittedName>
        <fullName evidence="2">Uncharacterized protein</fullName>
    </submittedName>
</protein>
<keyword evidence="3" id="KW-1185">Reference proteome</keyword>
<reference evidence="3" key="1">
    <citation type="journal article" date="2019" name="Int. J. Syst. Evol. Microbiol.">
        <title>The Global Catalogue of Microorganisms (GCM) 10K type strain sequencing project: providing services to taxonomists for standard genome sequencing and annotation.</title>
        <authorList>
            <consortium name="The Broad Institute Genomics Platform"/>
            <consortium name="The Broad Institute Genome Sequencing Center for Infectious Disease"/>
            <person name="Wu L."/>
            <person name="Ma J."/>
        </authorList>
    </citation>
    <scope>NUCLEOTIDE SEQUENCE [LARGE SCALE GENOMIC DNA]</scope>
    <source>
        <strain evidence="3">CCUG 58938</strain>
    </source>
</reference>
<dbReference type="Proteomes" id="UP001597112">
    <property type="component" value="Unassembled WGS sequence"/>
</dbReference>
<name>A0ABW3JXE3_9BACT</name>
<accession>A0ABW3JXE3</accession>
<gene>
    <name evidence="2" type="ORF">ACFQ21_04195</name>
</gene>
<organism evidence="2 3">
    <name type="scientific">Ohtaekwangia kribbensis</name>
    <dbReference type="NCBI Taxonomy" id="688913"/>
    <lineage>
        <taxon>Bacteria</taxon>
        <taxon>Pseudomonadati</taxon>
        <taxon>Bacteroidota</taxon>
        <taxon>Cytophagia</taxon>
        <taxon>Cytophagales</taxon>
        <taxon>Fulvivirgaceae</taxon>
        <taxon>Ohtaekwangia</taxon>
    </lineage>
</organism>
<comment type="caution">
    <text evidence="2">The sequence shown here is derived from an EMBL/GenBank/DDBJ whole genome shotgun (WGS) entry which is preliminary data.</text>
</comment>
<feature type="transmembrane region" description="Helical" evidence="1">
    <location>
        <begin position="21"/>
        <end position="39"/>
    </location>
</feature>
<dbReference type="EMBL" id="JBHTKA010000001">
    <property type="protein sequence ID" value="MFD0998489.1"/>
    <property type="molecule type" value="Genomic_DNA"/>
</dbReference>
<evidence type="ECO:0000313" key="3">
    <source>
        <dbReference type="Proteomes" id="UP001597112"/>
    </source>
</evidence>
<feature type="transmembrane region" description="Helical" evidence="1">
    <location>
        <begin position="79"/>
        <end position="101"/>
    </location>
</feature>
<keyword evidence="1" id="KW-1133">Transmembrane helix</keyword>
<feature type="transmembrane region" description="Helical" evidence="1">
    <location>
        <begin position="45"/>
        <end position="67"/>
    </location>
</feature>
<proteinExistence type="predicted"/>
<sequence>MNHRDKTEEEISRIVGHVYDGSIALLSACILIITLFEVADKRQAYFIDEVLCVSSLFFTISMMLSYFYLRGVCGIRYRIIANVIFVIGLVSILVAGIFLIMEY</sequence>
<evidence type="ECO:0000313" key="2">
    <source>
        <dbReference type="EMBL" id="MFD0998489.1"/>
    </source>
</evidence>
<keyword evidence="1" id="KW-0812">Transmembrane</keyword>
<dbReference type="RefSeq" id="WP_377575272.1">
    <property type="nucleotide sequence ID" value="NZ_JBHTKA010000001.1"/>
</dbReference>
<keyword evidence="1" id="KW-0472">Membrane</keyword>